<dbReference type="InterPro" id="IPR039697">
    <property type="entry name" value="Alcohol_dehydrogenase_Fe"/>
</dbReference>
<evidence type="ECO:0000256" key="1">
    <source>
        <dbReference type="ARBA" id="ARBA00007358"/>
    </source>
</evidence>
<organism evidence="5 7">
    <name type="scientific">Clostridium butyricum</name>
    <dbReference type="NCBI Taxonomy" id="1492"/>
    <lineage>
        <taxon>Bacteria</taxon>
        <taxon>Bacillati</taxon>
        <taxon>Bacillota</taxon>
        <taxon>Clostridia</taxon>
        <taxon>Eubacteriales</taxon>
        <taxon>Clostridiaceae</taxon>
        <taxon>Clostridium</taxon>
    </lineage>
</organism>
<dbReference type="Pfam" id="PF00465">
    <property type="entry name" value="Fe-ADH"/>
    <property type="match status" value="1"/>
</dbReference>
<dbReference type="EMBL" id="WOFV02000035">
    <property type="protein sequence ID" value="NAS18497.1"/>
    <property type="molecule type" value="Genomic_DNA"/>
</dbReference>
<proteinExistence type="inferred from homology"/>
<dbReference type="GO" id="GO:0046872">
    <property type="term" value="F:metal ion binding"/>
    <property type="evidence" value="ECO:0007669"/>
    <property type="project" value="InterPro"/>
</dbReference>
<comment type="similarity">
    <text evidence="1">Belongs to the iron-containing alcohol dehydrogenase family.</text>
</comment>
<feature type="domain" description="Fe-containing alcohol dehydrogenase-like C-terminal" evidence="4">
    <location>
        <begin position="200"/>
        <end position="331"/>
    </location>
</feature>
<evidence type="ECO:0000256" key="2">
    <source>
        <dbReference type="ARBA" id="ARBA00023002"/>
    </source>
</evidence>
<dbReference type="Pfam" id="PF25137">
    <property type="entry name" value="ADH_Fe_C"/>
    <property type="match status" value="1"/>
</dbReference>
<dbReference type="GO" id="GO:0004022">
    <property type="term" value="F:alcohol dehydrogenase (NAD+) activity"/>
    <property type="evidence" value="ECO:0007669"/>
    <property type="project" value="UniProtKB-ARBA"/>
</dbReference>
<dbReference type="Proteomes" id="UP000321089">
    <property type="component" value="Unassembled WGS sequence"/>
</dbReference>
<reference evidence="6 8" key="2">
    <citation type="submission" date="2020-01" db="EMBL/GenBank/DDBJ databases">
        <title>Genome sequence of a 1,3-propanediol producer, Clostridium butyricum S3.</title>
        <authorList>
            <person name="Zhou J."/>
        </authorList>
    </citation>
    <scope>NUCLEOTIDE SEQUENCE [LARGE SCALE GENOMIC DNA]</scope>
    <source>
        <strain evidence="6 8">S3</strain>
    </source>
</reference>
<gene>
    <name evidence="5" type="ORF">CBU02nite_17610</name>
    <name evidence="6" type="ORF">GND98_011600</name>
</gene>
<dbReference type="Gene3D" id="1.20.1090.10">
    <property type="entry name" value="Dehydroquinate synthase-like - alpha domain"/>
    <property type="match status" value="1"/>
</dbReference>
<sequence length="339" mass="38592">MNFKYDIPDNVIFGRGRVNEIGKIASKHGKKAFIITGKNSSKRSGLLGRVETYLKESNIEFVIFNKLINNCDINEVENAYEFARYEKCNIIIGIGGGSSLDFAKMVCWLSSKKEEFPLILIPTTCGSGSEANKLIPIIDLEKNSDNLYEFQKNMKIISIIDSECMMTMSRVLLCITGSEVFFNNIIVCIASKDKYIKDRALYALKMTEKHLLLLYNGNDDPNSWDKITFASLIAGMGNESISFNKIYMMIYTIQKHKNIDYGKCMAAIIPSIIEEIRTNYKDEYLKIARIFEDICGDSLTNYINQFMNNLNLNIKISACNLEKEDIKCITKKLVSYLNV</sequence>
<dbReference type="InterPro" id="IPR056798">
    <property type="entry name" value="ADH_Fe_C"/>
</dbReference>
<dbReference type="RefSeq" id="WP_156212211.1">
    <property type="nucleotide sequence ID" value="NZ_BKBC01000019.1"/>
</dbReference>
<comment type="caution">
    <text evidence="5">The sequence shown here is derived from an EMBL/GenBank/DDBJ whole genome shotgun (WGS) entry which is preliminary data.</text>
</comment>
<feature type="domain" description="Alcohol dehydrogenase iron-type/glycerol dehydrogenase GldA" evidence="3">
    <location>
        <begin position="8"/>
        <end position="154"/>
    </location>
</feature>
<protein>
    <submittedName>
        <fullName evidence="5 6">Alcohol dehydrogenase</fullName>
    </submittedName>
</protein>
<evidence type="ECO:0000313" key="7">
    <source>
        <dbReference type="Proteomes" id="UP000321089"/>
    </source>
</evidence>
<evidence type="ECO:0000313" key="8">
    <source>
        <dbReference type="Proteomes" id="UP000474042"/>
    </source>
</evidence>
<evidence type="ECO:0000259" key="4">
    <source>
        <dbReference type="Pfam" id="PF25137"/>
    </source>
</evidence>
<keyword evidence="2" id="KW-0560">Oxidoreductase</keyword>
<evidence type="ECO:0000313" key="6">
    <source>
        <dbReference type="EMBL" id="NAS18497.1"/>
    </source>
</evidence>
<dbReference type="PANTHER" id="PTHR11496:SF102">
    <property type="entry name" value="ALCOHOL DEHYDROGENASE 4"/>
    <property type="match status" value="1"/>
</dbReference>
<dbReference type="EMBL" id="BKBC01000019">
    <property type="protein sequence ID" value="GEQ21255.1"/>
    <property type="molecule type" value="Genomic_DNA"/>
</dbReference>
<dbReference type="SUPFAM" id="SSF56796">
    <property type="entry name" value="Dehydroquinate synthase-like"/>
    <property type="match status" value="1"/>
</dbReference>
<dbReference type="FunFam" id="3.40.50.1970:FF:000003">
    <property type="entry name" value="Alcohol dehydrogenase, iron-containing"/>
    <property type="match status" value="1"/>
</dbReference>
<evidence type="ECO:0000313" key="5">
    <source>
        <dbReference type="EMBL" id="GEQ21255.1"/>
    </source>
</evidence>
<accession>A0A512TM12</accession>
<reference evidence="5 7" key="1">
    <citation type="submission" date="2019-07" db="EMBL/GenBank/DDBJ databases">
        <title>Whole genome shotgun sequence of Clostridium butyricum NBRC 3858.</title>
        <authorList>
            <person name="Hosoyama A."/>
            <person name="Uohara A."/>
            <person name="Ohji S."/>
            <person name="Ichikawa N."/>
        </authorList>
    </citation>
    <scope>NUCLEOTIDE SEQUENCE [LARGE SCALE GENOMIC DNA]</scope>
    <source>
        <strain evidence="5 7">NBRC 3858</strain>
    </source>
</reference>
<dbReference type="InterPro" id="IPR001670">
    <property type="entry name" value="ADH_Fe/GldA"/>
</dbReference>
<dbReference type="AlphaFoldDB" id="A0A512TM12"/>
<name>A0A512TM12_CLOBU</name>
<dbReference type="Gene3D" id="3.40.50.1970">
    <property type="match status" value="1"/>
</dbReference>
<dbReference type="Proteomes" id="UP000474042">
    <property type="component" value="Unassembled WGS sequence"/>
</dbReference>
<evidence type="ECO:0000259" key="3">
    <source>
        <dbReference type="Pfam" id="PF00465"/>
    </source>
</evidence>
<dbReference type="PANTHER" id="PTHR11496">
    <property type="entry name" value="ALCOHOL DEHYDROGENASE"/>
    <property type="match status" value="1"/>
</dbReference>